<keyword evidence="4" id="KW-1185">Reference proteome</keyword>
<accession>A0AAE1UA35</accession>
<dbReference type="EMBL" id="JAWZYT010001316">
    <property type="protein sequence ID" value="KAK4313401.1"/>
    <property type="molecule type" value="Genomic_DNA"/>
</dbReference>
<evidence type="ECO:0000313" key="3">
    <source>
        <dbReference type="EMBL" id="KAK4313401.1"/>
    </source>
</evidence>
<evidence type="ECO:0000313" key="4">
    <source>
        <dbReference type="Proteomes" id="UP001292094"/>
    </source>
</evidence>
<feature type="chain" id="PRO_5042244687" evidence="2">
    <location>
        <begin position="19"/>
        <end position="102"/>
    </location>
</feature>
<evidence type="ECO:0000256" key="2">
    <source>
        <dbReference type="SAM" id="SignalP"/>
    </source>
</evidence>
<feature type="compositionally biased region" description="Basic and acidic residues" evidence="1">
    <location>
        <begin position="64"/>
        <end position="73"/>
    </location>
</feature>
<keyword evidence="2" id="KW-0732">Signal</keyword>
<feature type="compositionally biased region" description="Basic residues" evidence="1">
    <location>
        <begin position="40"/>
        <end position="49"/>
    </location>
</feature>
<evidence type="ECO:0000256" key="1">
    <source>
        <dbReference type="SAM" id="MobiDB-lite"/>
    </source>
</evidence>
<feature type="signal peptide" evidence="2">
    <location>
        <begin position="1"/>
        <end position="18"/>
    </location>
</feature>
<feature type="compositionally biased region" description="Basic and acidic residues" evidence="1">
    <location>
        <begin position="25"/>
        <end position="39"/>
    </location>
</feature>
<gene>
    <name evidence="3" type="ORF">Pmani_015250</name>
</gene>
<organism evidence="3 4">
    <name type="scientific">Petrolisthes manimaculis</name>
    <dbReference type="NCBI Taxonomy" id="1843537"/>
    <lineage>
        <taxon>Eukaryota</taxon>
        <taxon>Metazoa</taxon>
        <taxon>Ecdysozoa</taxon>
        <taxon>Arthropoda</taxon>
        <taxon>Crustacea</taxon>
        <taxon>Multicrustacea</taxon>
        <taxon>Malacostraca</taxon>
        <taxon>Eumalacostraca</taxon>
        <taxon>Eucarida</taxon>
        <taxon>Decapoda</taxon>
        <taxon>Pleocyemata</taxon>
        <taxon>Anomura</taxon>
        <taxon>Galatheoidea</taxon>
        <taxon>Porcellanidae</taxon>
        <taxon>Petrolisthes</taxon>
    </lineage>
</organism>
<reference evidence="3" key="1">
    <citation type="submission" date="2023-11" db="EMBL/GenBank/DDBJ databases">
        <title>Genome assemblies of two species of porcelain crab, Petrolisthes cinctipes and Petrolisthes manimaculis (Anomura: Porcellanidae).</title>
        <authorList>
            <person name="Angst P."/>
        </authorList>
    </citation>
    <scope>NUCLEOTIDE SEQUENCE</scope>
    <source>
        <strain evidence="3">PB745_02</strain>
        <tissue evidence="3">Gill</tissue>
    </source>
</reference>
<proteinExistence type="predicted"/>
<sequence length="102" mass="11782">MLVTAVVVVVVMEECVLALGRQRCEETDGRRREKDERWGKRWGKSKAGGRRGERGERCEEDEREERRREKDERCEESEGGGVRGGMVGDSMVRKNKVGEKVW</sequence>
<name>A0AAE1UA35_9EUCA</name>
<protein>
    <submittedName>
        <fullName evidence="3">Uncharacterized protein</fullName>
    </submittedName>
</protein>
<comment type="caution">
    <text evidence="3">The sequence shown here is derived from an EMBL/GenBank/DDBJ whole genome shotgun (WGS) entry which is preliminary data.</text>
</comment>
<feature type="region of interest" description="Disordered" evidence="1">
    <location>
        <begin position="25"/>
        <end position="102"/>
    </location>
</feature>
<dbReference type="Proteomes" id="UP001292094">
    <property type="component" value="Unassembled WGS sequence"/>
</dbReference>
<dbReference type="AlphaFoldDB" id="A0AAE1UA35"/>